<feature type="signal peptide" evidence="1">
    <location>
        <begin position="1"/>
        <end position="23"/>
    </location>
</feature>
<keyword evidence="1" id="KW-0732">Signal</keyword>
<evidence type="ECO:0000256" key="1">
    <source>
        <dbReference type="SAM" id="SignalP"/>
    </source>
</evidence>
<proteinExistence type="predicted"/>
<protein>
    <recommendedName>
        <fullName evidence="4">Alpha-ketoglutarate-dependent dioxygenase AlkB-like domain-containing protein</fullName>
    </recommendedName>
</protein>
<dbReference type="EMBL" id="BDGG01000024">
    <property type="protein sequence ID" value="GAV09614.1"/>
    <property type="molecule type" value="Genomic_DNA"/>
</dbReference>
<gene>
    <name evidence="2" type="primary">RvY_19119-1</name>
    <name evidence="2" type="synonym">RvY_19119.1</name>
    <name evidence="2" type="ORF">RvY_19119</name>
</gene>
<evidence type="ECO:0000313" key="3">
    <source>
        <dbReference type="Proteomes" id="UP000186922"/>
    </source>
</evidence>
<organism evidence="2 3">
    <name type="scientific">Ramazzottius varieornatus</name>
    <name type="common">Water bear</name>
    <name type="synonym">Tardigrade</name>
    <dbReference type="NCBI Taxonomy" id="947166"/>
    <lineage>
        <taxon>Eukaryota</taxon>
        <taxon>Metazoa</taxon>
        <taxon>Ecdysozoa</taxon>
        <taxon>Tardigrada</taxon>
        <taxon>Eutardigrada</taxon>
        <taxon>Parachela</taxon>
        <taxon>Hypsibioidea</taxon>
        <taxon>Ramazzottiidae</taxon>
        <taxon>Ramazzottius</taxon>
    </lineage>
</organism>
<reference evidence="2 3" key="1">
    <citation type="journal article" date="2016" name="Nat. Commun.">
        <title>Extremotolerant tardigrade genome and improved radiotolerance of human cultured cells by tardigrade-unique protein.</title>
        <authorList>
            <person name="Hashimoto T."/>
            <person name="Horikawa D.D."/>
            <person name="Saito Y."/>
            <person name="Kuwahara H."/>
            <person name="Kozuka-Hata H."/>
            <person name="Shin-I T."/>
            <person name="Minakuchi Y."/>
            <person name="Ohishi K."/>
            <person name="Motoyama A."/>
            <person name="Aizu T."/>
            <person name="Enomoto A."/>
            <person name="Kondo K."/>
            <person name="Tanaka S."/>
            <person name="Hara Y."/>
            <person name="Koshikawa S."/>
            <person name="Sagara H."/>
            <person name="Miura T."/>
            <person name="Yokobori S."/>
            <person name="Miyagawa K."/>
            <person name="Suzuki Y."/>
            <person name="Kubo T."/>
            <person name="Oyama M."/>
            <person name="Kohara Y."/>
            <person name="Fujiyama A."/>
            <person name="Arakawa K."/>
            <person name="Katayama T."/>
            <person name="Toyoda A."/>
            <person name="Kunieda T."/>
        </authorList>
    </citation>
    <scope>NUCLEOTIDE SEQUENCE [LARGE SCALE GENOMIC DNA]</scope>
    <source>
        <strain evidence="2 3">YOKOZUNA-1</strain>
    </source>
</reference>
<feature type="chain" id="PRO_5008899356" description="Alpha-ketoglutarate-dependent dioxygenase AlkB-like domain-containing protein" evidence="1">
    <location>
        <begin position="24"/>
        <end position="151"/>
    </location>
</feature>
<comment type="caution">
    <text evidence="2">The sequence shown here is derived from an EMBL/GenBank/DDBJ whole genome shotgun (WGS) entry which is preliminary data.</text>
</comment>
<evidence type="ECO:0008006" key="4">
    <source>
        <dbReference type="Google" id="ProtNLM"/>
    </source>
</evidence>
<evidence type="ECO:0000313" key="2">
    <source>
        <dbReference type="EMBL" id="GAV09614.1"/>
    </source>
</evidence>
<sequence length="151" mass="16521">MFLAGCFASAFVVILARVMLVDGFATVLSVEKYGPDNAVGSRTLTYRNPPSGPGRSAPFLDSNVYRHKAAGLIEKLSKVLEKIRPREATTLPNLIDVRQMYPFPVLHTVAHNKDAIGYHGENSKCDVVSSLRNKLLGNLKVFAPLSRPRVG</sequence>
<keyword evidence="3" id="KW-1185">Reference proteome</keyword>
<accession>A0A1D1WBL5</accession>
<dbReference type="Proteomes" id="UP000186922">
    <property type="component" value="Unassembled WGS sequence"/>
</dbReference>
<dbReference type="AlphaFoldDB" id="A0A1D1WBL5"/>
<name>A0A1D1WBL5_RAMVA</name>